<keyword evidence="3" id="KW-1185">Reference proteome</keyword>
<feature type="signal peptide" evidence="1">
    <location>
        <begin position="1"/>
        <end position="23"/>
    </location>
</feature>
<dbReference type="InterPro" id="IPR029044">
    <property type="entry name" value="Nucleotide-diphossugar_trans"/>
</dbReference>
<proteinExistence type="predicted"/>
<keyword evidence="1" id="KW-0732">Signal</keyword>
<dbReference type="EMBL" id="CADEPI010000022">
    <property type="protein sequence ID" value="CAB3365700.1"/>
    <property type="molecule type" value="Genomic_DNA"/>
</dbReference>
<reference evidence="2 3" key="1">
    <citation type="submission" date="2020-04" db="EMBL/GenBank/DDBJ databases">
        <authorList>
            <person name="Alioto T."/>
            <person name="Alioto T."/>
            <person name="Gomez Garrido J."/>
        </authorList>
    </citation>
    <scope>NUCLEOTIDE SEQUENCE [LARGE SCALE GENOMIC DNA]</scope>
</reference>
<evidence type="ECO:0000313" key="2">
    <source>
        <dbReference type="EMBL" id="CAB3365700.1"/>
    </source>
</evidence>
<dbReference type="GO" id="GO:0016266">
    <property type="term" value="P:protein O-linked glycosylation via N-acetyl-galactosamine"/>
    <property type="evidence" value="ECO:0007669"/>
    <property type="project" value="TreeGrafter"/>
</dbReference>
<evidence type="ECO:0000256" key="1">
    <source>
        <dbReference type="SAM" id="SignalP"/>
    </source>
</evidence>
<comment type="caution">
    <text evidence="2">The sequence shown here is derived from an EMBL/GenBank/DDBJ whole genome shotgun (WGS) entry which is preliminary data.</text>
</comment>
<organism evidence="2 3">
    <name type="scientific">Cloeon dipterum</name>
    <dbReference type="NCBI Taxonomy" id="197152"/>
    <lineage>
        <taxon>Eukaryota</taxon>
        <taxon>Metazoa</taxon>
        <taxon>Ecdysozoa</taxon>
        <taxon>Arthropoda</taxon>
        <taxon>Hexapoda</taxon>
        <taxon>Insecta</taxon>
        <taxon>Pterygota</taxon>
        <taxon>Palaeoptera</taxon>
        <taxon>Ephemeroptera</taxon>
        <taxon>Pisciforma</taxon>
        <taxon>Baetidae</taxon>
        <taxon>Cloeon</taxon>
    </lineage>
</organism>
<dbReference type="Gene3D" id="3.90.550.10">
    <property type="entry name" value="Spore Coat Polysaccharide Biosynthesis Protein SpsA, Chain A"/>
    <property type="match status" value="1"/>
</dbReference>
<evidence type="ECO:0008006" key="4">
    <source>
        <dbReference type="Google" id="ProtNLM"/>
    </source>
</evidence>
<protein>
    <recommendedName>
        <fullName evidence="4">Xyloside xylosyltransferase 1</fullName>
    </recommendedName>
</protein>
<dbReference type="InterPro" id="IPR042465">
    <property type="entry name" value="XXLT1"/>
</dbReference>
<accession>A0A8S1CE68</accession>
<dbReference type="PANTHER" id="PTHR46612:SF1">
    <property type="entry name" value="XYLOSIDE XYLOSYLTRANSFERASE 1"/>
    <property type="match status" value="1"/>
</dbReference>
<evidence type="ECO:0000313" key="3">
    <source>
        <dbReference type="Proteomes" id="UP000494165"/>
    </source>
</evidence>
<sequence length="359" mass="41292">MLRRKRVLLVLATLLLLLGYVLYPRATQLETTPALFEPNKHEDFISYVLNDTTTTTEAQRPPGLAQALEVFIIMTNLKSRSSLGPNFRRFFASLTEYASKPINLHVICDQDSRNFLTEFSNSTDFQQSKIPVKFIFYGAKEASEKARDVVVAMKPHFSSSTGSYYSDDLFFLSLGLHQISTLNQVLLIDIDVQFRADIVLLFQFFEMFNDDQMFGLAPELSPVYKHVFFNYLKKLKDNPQKIGEPDIEEGYAGYNSGVVLLDLEKMRLSAFYETVISPDSVKELAGEFEFKGHLGDQDFFTLMGIKSPELIFKLPCAWNRQMCQWWREHGYAKVFDRYFACEGKVKIYHANCNSNIPEK</sequence>
<dbReference type="GO" id="GO:0140560">
    <property type="term" value="F:xylosyl alpha-1,3-xylosyltransferase activity"/>
    <property type="evidence" value="ECO:0007669"/>
    <property type="project" value="TreeGrafter"/>
</dbReference>
<name>A0A8S1CE68_9INSE</name>
<dbReference type="GO" id="GO:0005789">
    <property type="term" value="C:endoplasmic reticulum membrane"/>
    <property type="evidence" value="ECO:0007669"/>
    <property type="project" value="TreeGrafter"/>
</dbReference>
<dbReference type="Proteomes" id="UP000494165">
    <property type="component" value="Unassembled WGS sequence"/>
</dbReference>
<dbReference type="InterPro" id="IPR002495">
    <property type="entry name" value="Glyco_trans_8"/>
</dbReference>
<dbReference type="Pfam" id="PF01501">
    <property type="entry name" value="Glyco_transf_8"/>
    <property type="match status" value="1"/>
</dbReference>
<feature type="chain" id="PRO_5035839682" description="Xyloside xylosyltransferase 1" evidence="1">
    <location>
        <begin position="24"/>
        <end position="359"/>
    </location>
</feature>
<dbReference type="AlphaFoldDB" id="A0A8S1CE68"/>
<dbReference type="SUPFAM" id="SSF53448">
    <property type="entry name" value="Nucleotide-diphospho-sugar transferases"/>
    <property type="match status" value="1"/>
</dbReference>
<dbReference type="OrthoDB" id="411524at2759"/>
<gene>
    <name evidence="2" type="ORF">CLODIP_2_CD06613</name>
</gene>
<dbReference type="PANTHER" id="PTHR46612">
    <property type="entry name" value="XYLOSIDE XYLOSYLTRANSFERASE 1"/>
    <property type="match status" value="1"/>
</dbReference>